<dbReference type="Pfam" id="PF01497">
    <property type="entry name" value="Peripla_BP_2"/>
    <property type="match status" value="1"/>
</dbReference>
<dbReference type="PANTHER" id="PTHR30535:SF34">
    <property type="entry name" value="MOLYBDATE-BINDING PROTEIN MOLA"/>
    <property type="match status" value="1"/>
</dbReference>
<dbReference type="KEGG" id="cnr:EB819_06515"/>
<protein>
    <submittedName>
        <fullName evidence="2">Periplasmic binding family protein</fullName>
    </submittedName>
</protein>
<dbReference type="Proteomes" id="UP000095601">
    <property type="component" value="Unassembled WGS sequence"/>
</dbReference>
<dbReference type="PANTHER" id="PTHR30535">
    <property type="entry name" value="VITAMIN B12-BINDING PROTEIN"/>
    <property type="match status" value="1"/>
</dbReference>
<dbReference type="OrthoDB" id="9812528at2"/>
<dbReference type="STRING" id="237258.SAMN04489756_10241"/>
<dbReference type="InterPro" id="IPR050902">
    <property type="entry name" value="ABC_Transporter_SBP"/>
</dbReference>
<proteinExistence type="predicted"/>
<dbReference type="AlphaFoldDB" id="A0A1E5UHR5"/>
<dbReference type="PATRIC" id="fig|237258.4.peg.2184"/>
<sequence>MKSYFFAFFALLMVISCKKETYQLSTDWIVISKNIQFKENGDFLLLKSGKHQYKIPHSKLPYQKIMLLNASLVGYITELGAEEKIIGVSSPEYIFSEKIQKRIQENKIQNIGNEQKYNVEKIIAYQPDAIFTNYVASFENTYEVLKKNGIEIIFIDEYLEEKPLEKAKIIEVFGKLLGKEKEALEKYSEIEKYYNSYKNLAAKSTNKLQVLTNEIYGNQWFVAGGNSQIAHFIKDANAQYIFGDNSESKSTPKSFEEVFSRAENAEFWVNVGNHKNKKDLLQINPNYAKMKVYQKGDIYTISGREKGSANDYFESGVVRADLVLKDYIKIFHPEIFPKDSLLYMKKLN</sequence>
<accession>A0A1E5UHR5</accession>
<keyword evidence="3" id="KW-1185">Reference proteome</keyword>
<dbReference type="Gene3D" id="3.40.50.1980">
    <property type="entry name" value="Nitrogenase molybdenum iron protein domain"/>
    <property type="match status" value="2"/>
</dbReference>
<evidence type="ECO:0000259" key="1">
    <source>
        <dbReference type="PROSITE" id="PS50983"/>
    </source>
</evidence>
<dbReference type="PROSITE" id="PS51257">
    <property type="entry name" value="PROKAR_LIPOPROTEIN"/>
    <property type="match status" value="1"/>
</dbReference>
<dbReference type="InterPro" id="IPR002491">
    <property type="entry name" value="ABC_transptr_periplasmic_BD"/>
</dbReference>
<dbReference type="GO" id="GO:0071281">
    <property type="term" value="P:cellular response to iron ion"/>
    <property type="evidence" value="ECO:0007669"/>
    <property type="project" value="TreeGrafter"/>
</dbReference>
<organism evidence="2 3">
    <name type="scientific">Cloacibacterium normanense</name>
    <dbReference type="NCBI Taxonomy" id="237258"/>
    <lineage>
        <taxon>Bacteria</taxon>
        <taxon>Pseudomonadati</taxon>
        <taxon>Bacteroidota</taxon>
        <taxon>Flavobacteriia</taxon>
        <taxon>Flavobacteriales</taxon>
        <taxon>Weeksellaceae</taxon>
    </lineage>
</organism>
<dbReference type="PROSITE" id="PS50983">
    <property type="entry name" value="FE_B12_PBP"/>
    <property type="match status" value="1"/>
</dbReference>
<evidence type="ECO:0000313" key="2">
    <source>
        <dbReference type="EMBL" id="OEL12424.1"/>
    </source>
</evidence>
<name>A0A1E5UHR5_9FLAO</name>
<dbReference type="EMBL" id="MKGI01000005">
    <property type="protein sequence ID" value="OEL12424.1"/>
    <property type="molecule type" value="Genomic_DNA"/>
</dbReference>
<reference evidence="2 3" key="1">
    <citation type="submission" date="2016-09" db="EMBL/GenBank/DDBJ databases">
        <authorList>
            <person name="Capua I."/>
            <person name="De Benedictis P."/>
            <person name="Joannis T."/>
            <person name="Lombin L.H."/>
            <person name="Cattoli G."/>
        </authorList>
    </citation>
    <scope>NUCLEOTIDE SEQUENCE [LARGE SCALE GENOMIC DNA]</scope>
    <source>
        <strain evidence="2 3">NRS-1</strain>
    </source>
</reference>
<gene>
    <name evidence="2" type="ORF">BHF72_1178</name>
</gene>
<dbReference type="SUPFAM" id="SSF53807">
    <property type="entry name" value="Helical backbone' metal receptor"/>
    <property type="match status" value="1"/>
</dbReference>
<feature type="domain" description="Fe/B12 periplasmic-binding" evidence="1">
    <location>
        <begin position="64"/>
        <end position="335"/>
    </location>
</feature>
<comment type="caution">
    <text evidence="2">The sequence shown here is derived from an EMBL/GenBank/DDBJ whole genome shotgun (WGS) entry which is preliminary data.</text>
</comment>
<dbReference type="RefSeq" id="WP_069796717.1">
    <property type="nucleotide sequence ID" value="NZ_CP034157.1"/>
</dbReference>
<evidence type="ECO:0000313" key="3">
    <source>
        <dbReference type="Proteomes" id="UP000095601"/>
    </source>
</evidence>